<dbReference type="PANTHER" id="PTHR42720">
    <property type="entry name" value="GLYCEROL-3-PHOSPHATE DEHYDROGENASE"/>
    <property type="match status" value="1"/>
</dbReference>
<dbReference type="SUPFAM" id="SSF51905">
    <property type="entry name" value="FAD/NAD(P)-binding domain"/>
    <property type="match status" value="2"/>
</dbReference>
<reference evidence="4 5" key="1">
    <citation type="submission" date="2013-02" db="EMBL/GenBank/DDBJ databases">
        <authorList>
            <person name="Hannick L."/>
            <person name="Zafar N."/>
            <person name="Lorenzi H."/>
            <person name="Ali I.A."/>
            <person name="Petri W.P."/>
            <person name="Caler E."/>
        </authorList>
    </citation>
    <scope>NUCLEOTIDE SEQUENCE [LARGE SCALE GENOMIC DNA]</scope>
    <source>
        <strain evidence="4 5">KU27</strain>
    </source>
</reference>
<dbReference type="Gene3D" id="1.10.10.1100">
    <property type="entry name" value="BFD-like [2Fe-2S]-binding domain"/>
    <property type="match status" value="1"/>
</dbReference>
<dbReference type="InterPro" id="IPR036593">
    <property type="entry name" value="CPE0013-like_sf"/>
</dbReference>
<evidence type="ECO:0000313" key="4">
    <source>
        <dbReference type="EMBL" id="EMD48002.1"/>
    </source>
</evidence>
<dbReference type="FunFam" id="1.10.10.1100:FF:000010">
    <property type="entry name" value="Glycerol-3-phosphate dehydrogenase, putative"/>
    <property type="match status" value="1"/>
</dbReference>
<dbReference type="PRINTS" id="PR00368">
    <property type="entry name" value="FADPNR"/>
</dbReference>
<dbReference type="PANTHER" id="PTHR42720:SF1">
    <property type="entry name" value="GLYCEROL 3-PHOSPHATE OXIDASE"/>
    <property type="match status" value="1"/>
</dbReference>
<dbReference type="GO" id="GO:0016491">
    <property type="term" value="F:oxidoreductase activity"/>
    <property type="evidence" value="ECO:0007669"/>
    <property type="project" value="InterPro"/>
</dbReference>
<dbReference type="Pfam" id="PF04324">
    <property type="entry name" value="Fer2_BFD"/>
    <property type="match status" value="1"/>
</dbReference>
<feature type="domain" description="BFD-like [2Fe-2S]-binding" evidence="2">
    <location>
        <begin position="410"/>
        <end position="461"/>
    </location>
</feature>
<dbReference type="AlphaFoldDB" id="M2SAX0"/>
<evidence type="ECO:0000259" key="3">
    <source>
        <dbReference type="Pfam" id="PF07992"/>
    </source>
</evidence>
<dbReference type="VEuPathDB" id="AmoebaDB:EHI5A_195440"/>
<dbReference type="Pfam" id="PF01266">
    <property type="entry name" value="DAO"/>
    <property type="match status" value="1"/>
</dbReference>
<dbReference type="InterPro" id="IPR052745">
    <property type="entry name" value="G3P_Oxidase/Oxidoreductase"/>
</dbReference>
<organism evidence="4 5">
    <name type="scientific">Entamoeba histolytica KU27</name>
    <dbReference type="NCBI Taxonomy" id="885311"/>
    <lineage>
        <taxon>Eukaryota</taxon>
        <taxon>Amoebozoa</taxon>
        <taxon>Evosea</taxon>
        <taxon>Archamoebae</taxon>
        <taxon>Mastigamoebida</taxon>
        <taxon>Entamoebidae</taxon>
        <taxon>Entamoeba</taxon>
    </lineage>
</organism>
<dbReference type="Gene3D" id="3.30.9.10">
    <property type="entry name" value="D-Amino Acid Oxidase, subunit A, domain 2"/>
    <property type="match status" value="1"/>
</dbReference>
<dbReference type="EMBL" id="KB444176">
    <property type="protein sequence ID" value="EMD48002.1"/>
    <property type="molecule type" value="Genomic_DNA"/>
</dbReference>
<feature type="domain" description="FAD dependent oxidoreductase" evidence="1">
    <location>
        <begin position="8"/>
        <end position="357"/>
    </location>
</feature>
<sequence length="1069" mass="116578">MSQSSHYDIVIIGAGCTGACCAMELSKYKNLKIALLEKARDVSTGATSANSGIVHCGIDTTLETLKGRLVVRGNTLIHELQPKLNFGLTTCGELMVAKTDEEIPNLNKYMEIAKTKNVPVELWDYEKIHKEEPNLSENIKKAIYCPTTSVLDPYEFTIATCLTAKANGVHIYTSTTVNGIKKIDNGYEVVCENGKKFIAKVLLNCAGVFASQVSEMLYPADFHITARKGEEYLLDRKLQGMVKHVIFPCPTGVTKGTLIIPTVDGTIMVGPTADNQESYTDATTTSEGLKKVFDLAKLLVPTINNMDVISAFAGLRPAIIEHNDFVIRENEKFPCFIEVVGIQSPGLTASPAIAEYTKNIFIEAVKKSHPEIVLEEKSDFKYVPLSKKFRNMNDSERAEAAKKDAAYSKIVCVCEKVTEGDVNAAIDEGARTVDAIKLRTRAGMGRCQGSYCTPRVMEILSKRLNIPMTAVAKNYPGSEIAPYIAGGEEKKLTEEYPSWETIPNPHITKPCNGETIERKEFDIVVVGGGPSGLAAAKAALETKKDLKVAVIERMERVGGVLLQCIHSGFGLGRYGEELTGPEYAYRLGEETEASGAVLMVNTYVTDVENKGEEYVVKAVVYGTAPVEIHAKKCIFTVGCRERSRFGIKVAGTRCAGVMTAGLAQALVNYKGILPGKKVVIQGSGDIGLIMARRMALEGAKVLGVYEILPKISGLQRNVVQCCKDFNIPIHLSEVVTRINGYPRITSVIMTKCDPKTLAPIAGTEYEIECDCLLLSVGLIPQPDLTQQAGHNVQLNPRTRGPIVDGFRCVEKGIYAAGNQLHVHDLADEASNEGAIAGEAAALSLGGEKEAIKVIPAPELLYCVPERVVISDKKQKLSFRFRQDFGSAHVIAKIGETIIGEEEIEHAIPAEMGHVWVIPKDCQIGQEVTLTVIPKAHEEVTEQKEGEIVKHMNCIVCPRGCPIEVKIDAKSNEITSIKGNSCPRGAAYVRQEHIEPFRVFSTTLPVEGGNLIRVPVKLTKPVPRSKIFEVMEIIHKQSPIKAPINKGQVLVKIPKMTDIVACYPVVALEE</sequence>
<dbReference type="Gene3D" id="3.10.530.10">
    <property type="entry name" value="CPE0013-like"/>
    <property type="match status" value="1"/>
</dbReference>
<evidence type="ECO:0000259" key="2">
    <source>
        <dbReference type="Pfam" id="PF04324"/>
    </source>
</evidence>
<name>M2SAX0_ENTHI</name>
<dbReference type="InterPro" id="IPR041854">
    <property type="entry name" value="BFD-like_2Fe2S-bd_dom_sf"/>
</dbReference>
<dbReference type="InterPro" id="IPR036188">
    <property type="entry name" value="FAD/NAD-bd_sf"/>
</dbReference>
<dbReference type="OrthoDB" id="498204at2759"/>
<protein>
    <submittedName>
        <fullName evidence="4">Glycerol3-phosphate dehydrogenase, putative</fullName>
    </submittedName>
</protein>
<feature type="domain" description="FAD/NAD(P)-binding" evidence="3">
    <location>
        <begin position="521"/>
        <end position="833"/>
    </location>
</feature>
<evidence type="ECO:0000313" key="5">
    <source>
        <dbReference type="Proteomes" id="UP000011755"/>
    </source>
</evidence>
<accession>M2SAX0</accession>
<dbReference type="Gene3D" id="3.50.50.60">
    <property type="entry name" value="FAD/NAD(P)-binding domain"/>
    <property type="match status" value="3"/>
</dbReference>
<dbReference type="SUPFAM" id="SSF160148">
    <property type="entry name" value="CPE0013-like"/>
    <property type="match status" value="1"/>
</dbReference>
<dbReference type="CDD" id="cd19946">
    <property type="entry name" value="GlpA-like_Fer2_BFD-like"/>
    <property type="match status" value="1"/>
</dbReference>
<dbReference type="Pfam" id="PF07992">
    <property type="entry name" value="Pyr_redox_2"/>
    <property type="match status" value="1"/>
</dbReference>
<dbReference type="PRINTS" id="PR00411">
    <property type="entry name" value="PNDRDTASEI"/>
</dbReference>
<evidence type="ECO:0000259" key="1">
    <source>
        <dbReference type="Pfam" id="PF01266"/>
    </source>
</evidence>
<gene>
    <name evidence="4" type="ORF">EHI5A_195440</name>
</gene>
<dbReference type="InterPro" id="IPR007419">
    <property type="entry name" value="BFD-like_2Fe2S-bd_dom"/>
</dbReference>
<proteinExistence type="predicted"/>
<dbReference type="InterPro" id="IPR012460">
    <property type="entry name" value="DUF1667"/>
</dbReference>
<dbReference type="Proteomes" id="UP000011755">
    <property type="component" value="Unassembled WGS sequence"/>
</dbReference>
<dbReference type="InterPro" id="IPR006076">
    <property type="entry name" value="FAD-dep_OxRdtase"/>
</dbReference>
<dbReference type="Pfam" id="PF07892">
    <property type="entry name" value="DUF1667"/>
    <property type="match status" value="1"/>
</dbReference>
<dbReference type="InterPro" id="IPR023753">
    <property type="entry name" value="FAD/NAD-binding_dom"/>
</dbReference>